<protein>
    <submittedName>
        <fullName evidence="1">Uncharacterized LOC116375799</fullName>
    </submittedName>
</protein>
<dbReference type="PANTHER" id="PTHR10424">
    <property type="entry name" value="VIRAL ENVELOPE PROTEIN"/>
    <property type="match status" value="1"/>
</dbReference>
<dbReference type="Gene3D" id="1.10.287.210">
    <property type="match status" value="1"/>
</dbReference>
<name>A0A8C7JIA3_ONCKI</name>
<dbReference type="Pfam" id="PF00429">
    <property type="entry name" value="TLV_coat"/>
    <property type="match status" value="1"/>
</dbReference>
<organism evidence="1 2">
    <name type="scientific">Oncorhynchus kisutch</name>
    <name type="common">Coho salmon</name>
    <name type="synonym">Salmo kisutch</name>
    <dbReference type="NCBI Taxonomy" id="8019"/>
    <lineage>
        <taxon>Eukaryota</taxon>
        <taxon>Metazoa</taxon>
        <taxon>Chordata</taxon>
        <taxon>Craniata</taxon>
        <taxon>Vertebrata</taxon>
        <taxon>Euteleostomi</taxon>
        <taxon>Actinopterygii</taxon>
        <taxon>Neopterygii</taxon>
        <taxon>Teleostei</taxon>
        <taxon>Protacanthopterygii</taxon>
        <taxon>Salmoniformes</taxon>
        <taxon>Salmonidae</taxon>
        <taxon>Salmoninae</taxon>
        <taxon>Oncorhynchus</taxon>
    </lineage>
</organism>
<dbReference type="SUPFAM" id="SSF58069">
    <property type="entry name" value="Virus ectodomain"/>
    <property type="match status" value="1"/>
</dbReference>
<sequence length="515" mass="56793">MFVLFLVTTGVVAGIMMWAVQHVTMGHNLPPNNSTNSSESRHLMYKRSIEPLKQNCTADRIRSTTLCVPVNTTTTVTLTWGTLASPGQGFETHALFWSRSVWYMTEGGYSKWSWKNLVAETGPDWSSWTVNRVALLWRRRLVLTKVDTGLKLVIKHGVGGAGCTPFLLAPWEEQRVYWHLKICILTITTPRAVLSVRKPLSSSDPRLGPVTMTTAPPKIDDAILMATGVSGFTNNWLLLAEEAANSTRQSCVVCMGARPLLRIVPAVVILPCLIPLMTTDNPCCNCTTWDRVYPITKATNRKPMFSNQVAKANFTCVDMSGVGIEVGRIPKSWCLDTVKVVGGFKPISRADVWWWCGTAVLFDKLPVNTTGTCALVTLLLPVSVYPIEAGDLALRIQSVKPVKGGGRSRRATSPSMDDPTYIDAVGVPRGVPDKYKLVDQVAAGFESSICWWCTINKNVDRINYIHYNVQKLGNWTQQGFEAVHGQLAATSLMAFQNRIAIDMLISEKGGVCAVW</sequence>
<evidence type="ECO:0000313" key="1">
    <source>
        <dbReference type="Ensembl" id="ENSOKIP00005088694.1"/>
    </source>
</evidence>
<dbReference type="PANTHER" id="PTHR10424:SF80">
    <property type="entry name" value="ENVELOPE GLYCOPROTEIN"/>
    <property type="match status" value="1"/>
</dbReference>
<dbReference type="RefSeq" id="XP_031689058.1">
    <property type="nucleotide sequence ID" value="XM_031833198.1"/>
</dbReference>
<dbReference type="InterPro" id="IPR018154">
    <property type="entry name" value="TLV/ENV_coat_polyprotein"/>
</dbReference>
<dbReference type="GeneID" id="116375799"/>
<proteinExistence type="predicted"/>
<keyword evidence="2" id="KW-1185">Reference proteome</keyword>
<evidence type="ECO:0000313" key="2">
    <source>
        <dbReference type="Proteomes" id="UP000694557"/>
    </source>
</evidence>
<dbReference type="GeneTree" id="ENSGT00530000064449"/>
<reference evidence="1" key="1">
    <citation type="submission" date="2025-08" db="UniProtKB">
        <authorList>
            <consortium name="Ensembl"/>
        </authorList>
    </citation>
    <scope>IDENTIFICATION</scope>
</reference>
<dbReference type="Proteomes" id="UP000694557">
    <property type="component" value="Unassembled WGS sequence"/>
</dbReference>
<dbReference type="Ensembl" id="ENSOKIT00005094799.1">
    <property type="protein sequence ID" value="ENSOKIP00005088694.1"/>
    <property type="gene ID" value="ENSOKIG00005038688.1"/>
</dbReference>
<dbReference type="AlphaFoldDB" id="A0A8C7JIA3"/>
<dbReference type="KEGG" id="oki:116375799"/>
<gene>
    <name evidence="1" type="primary">LOC116375799</name>
</gene>
<accession>A0A8C7JIA3</accession>
<reference evidence="1" key="2">
    <citation type="submission" date="2025-09" db="UniProtKB">
        <authorList>
            <consortium name="Ensembl"/>
        </authorList>
    </citation>
    <scope>IDENTIFICATION</scope>
</reference>